<evidence type="ECO:0000313" key="2">
    <source>
        <dbReference type="EMBL" id="SVC53763.1"/>
    </source>
</evidence>
<feature type="region of interest" description="Disordered" evidence="1">
    <location>
        <begin position="34"/>
        <end position="60"/>
    </location>
</feature>
<gene>
    <name evidence="2" type="ORF">METZ01_LOCUS306617</name>
</gene>
<evidence type="ECO:0000256" key="1">
    <source>
        <dbReference type="SAM" id="MobiDB-lite"/>
    </source>
</evidence>
<accession>A0A382MXJ0</accession>
<sequence length="201" mass="23128">MDSLKFMKTGMLLLLALLISGSWAVNLHADLPSVCKDEDDNATKEEKEDEKKKEEKEKPKTVEVEKKYIRLELSLKGYFEDPDAIPVSIATKNWGELKVTEPPVQGRKVKKGDLLLKLELEKIKQRLDLLNSDLSVIDLDRQILSSEVKLAETLAPMEKKELDRMENYVRQDFERFKNVDLPFEKKAAAMSLKSYHDSLAY</sequence>
<feature type="compositionally biased region" description="Basic and acidic residues" evidence="1">
    <location>
        <begin position="41"/>
        <end position="60"/>
    </location>
</feature>
<proteinExistence type="predicted"/>
<reference evidence="2" key="1">
    <citation type="submission" date="2018-05" db="EMBL/GenBank/DDBJ databases">
        <authorList>
            <person name="Lanie J.A."/>
            <person name="Ng W.-L."/>
            <person name="Kazmierczak K.M."/>
            <person name="Andrzejewski T.M."/>
            <person name="Davidsen T.M."/>
            <person name="Wayne K.J."/>
            <person name="Tettelin H."/>
            <person name="Glass J.I."/>
            <person name="Rusch D."/>
            <person name="Podicherti R."/>
            <person name="Tsui H.-C.T."/>
            <person name="Winkler M.E."/>
        </authorList>
    </citation>
    <scope>NUCLEOTIDE SEQUENCE</scope>
</reference>
<organism evidence="2">
    <name type="scientific">marine metagenome</name>
    <dbReference type="NCBI Taxonomy" id="408172"/>
    <lineage>
        <taxon>unclassified sequences</taxon>
        <taxon>metagenomes</taxon>
        <taxon>ecological metagenomes</taxon>
    </lineage>
</organism>
<dbReference type="AlphaFoldDB" id="A0A382MXJ0"/>
<protein>
    <submittedName>
        <fullName evidence="2">Uncharacterized protein</fullName>
    </submittedName>
</protein>
<dbReference type="EMBL" id="UINC01096682">
    <property type="protein sequence ID" value="SVC53763.1"/>
    <property type="molecule type" value="Genomic_DNA"/>
</dbReference>
<name>A0A382MXJ0_9ZZZZ</name>
<feature type="non-terminal residue" evidence="2">
    <location>
        <position position="201"/>
    </location>
</feature>